<keyword evidence="6 10" id="KW-0418">Kinase</keyword>
<accession>A0ABW5DF09</accession>
<dbReference type="EC" id="2.7.1.148" evidence="2 10"/>
<dbReference type="Proteomes" id="UP001597373">
    <property type="component" value="Unassembled WGS sequence"/>
</dbReference>
<evidence type="ECO:0000256" key="3">
    <source>
        <dbReference type="ARBA" id="ARBA00017473"/>
    </source>
</evidence>
<comment type="catalytic activity">
    <reaction evidence="10">
        <text>4-CDP-2-C-methyl-D-erythritol + ATP = 4-CDP-2-C-methyl-D-erythritol 2-phosphate + ADP + H(+)</text>
        <dbReference type="Rhea" id="RHEA:18437"/>
        <dbReference type="ChEBI" id="CHEBI:15378"/>
        <dbReference type="ChEBI" id="CHEBI:30616"/>
        <dbReference type="ChEBI" id="CHEBI:57823"/>
        <dbReference type="ChEBI" id="CHEBI:57919"/>
        <dbReference type="ChEBI" id="CHEBI:456216"/>
        <dbReference type="EC" id="2.7.1.148"/>
    </reaction>
</comment>
<dbReference type="NCBIfam" id="NF011202">
    <property type="entry name" value="PRK14608.1"/>
    <property type="match status" value="1"/>
</dbReference>
<dbReference type="Pfam" id="PF08544">
    <property type="entry name" value="GHMP_kinases_C"/>
    <property type="match status" value="1"/>
</dbReference>
<dbReference type="InterPro" id="IPR013750">
    <property type="entry name" value="GHMP_kinase_C_dom"/>
</dbReference>
<feature type="domain" description="GHMP kinase N-terminal" evidence="11">
    <location>
        <begin position="72"/>
        <end position="150"/>
    </location>
</feature>
<keyword evidence="14" id="KW-1185">Reference proteome</keyword>
<feature type="binding site" evidence="10">
    <location>
        <begin position="102"/>
        <end position="112"/>
    </location>
    <ligand>
        <name>ATP</name>
        <dbReference type="ChEBI" id="CHEBI:30616"/>
    </ligand>
</feature>
<gene>
    <name evidence="10" type="primary">ispE</name>
    <name evidence="13" type="ORF">ACFSMZ_05015</name>
</gene>
<evidence type="ECO:0000256" key="6">
    <source>
        <dbReference type="ARBA" id="ARBA00022777"/>
    </source>
</evidence>
<evidence type="ECO:0000313" key="13">
    <source>
        <dbReference type="EMBL" id="MFD2259121.1"/>
    </source>
</evidence>
<evidence type="ECO:0000259" key="11">
    <source>
        <dbReference type="Pfam" id="PF00288"/>
    </source>
</evidence>
<comment type="function">
    <text evidence="10">Catalyzes the phosphorylation of the position 2 hydroxy group of 4-diphosphocytidyl-2C-methyl-D-erythritol.</text>
</comment>
<evidence type="ECO:0000313" key="14">
    <source>
        <dbReference type="Proteomes" id="UP001597373"/>
    </source>
</evidence>
<feature type="domain" description="GHMP kinase C-terminal" evidence="12">
    <location>
        <begin position="207"/>
        <end position="277"/>
    </location>
</feature>
<evidence type="ECO:0000256" key="2">
    <source>
        <dbReference type="ARBA" id="ARBA00012052"/>
    </source>
</evidence>
<proteinExistence type="inferred from homology"/>
<evidence type="ECO:0000259" key="12">
    <source>
        <dbReference type="Pfam" id="PF08544"/>
    </source>
</evidence>
<protein>
    <recommendedName>
        <fullName evidence="3 10">4-diphosphocytidyl-2-C-methyl-D-erythritol kinase</fullName>
        <shortName evidence="10">CMK</shortName>
        <ecNumber evidence="2 10">2.7.1.148</ecNumber>
    </recommendedName>
    <alternativeName>
        <fullName evidence="9 10">4-(cytidine-5'-diphospho)-2-C-methyl-D-erythritol kinase</fullName>
    </alternativeName>
</protein>
<dbReference type="InterPro" id="IPR036554">
    <property type="entry name" value="GHMP_kinase_C_sf"/>
</dbReference>
<comment type="pathway">
    <text evidence="10">Isoprenoid biosynthesis; isopentenyl diphosphate biosynthesis via DXP pathway; isopentenyl diphosphate from 1-deoxy-D-xylulose 5-phosphate: step 3/6.</text>
</comment>
<dbReference type="InterPro" id="IPR004424">
    <property type="entry name" value="IspE"/>
</dbReference>
<keyword evidence="5 10" id="KW-0547">Nucleotide-binding</keyword>
<evidence type="ECO:0000256" key="7">
    <source>
        <dbReference type="ARBA" id="ARBA00022840"/>
    </source>
</evidence>
<dbReference type="Pfam" id="PF00288">
    <property type="entry name" value="GHMP_kinases_N"/>
    <property type="match status" value="1"/>
</dbReference>
<evidence type="ECO:0000256" key="10">
    <source>
        <dbReference type="HAMAP-Rule" id="MF_00061"/>
    </source>
</evidence>
<dbReference type="InterPro" id="IPR014721">
    <property type="entry name" value="Ribsml_uS5_D2-typ_fold_subgr"/>
</dbReference>
<feature type="active site" evidence="10">
    <location>
        <position position="15"/>
    </location>
</feature>
<dbReference type="PANTHER" id="PTHR43527:SF2">
    <property type="entry name" value="4-DIPHOSPHOCYTIDYL-2-C-METHYL-D-ERYTHRITOL KINASE, CHLOROPLASTIC"/>
    <property type="match status" value="1"/>
</dbReference>
<dbReference type="HAMAP" id="MF_00061">
    <property type="entry name" value="IspE"/>
    <property type="match status" value="1"/>
</dbReference>
<evidence type="ECO:0000256" key="5">
    <source>
        <dbReference type="ARBA" id="ARBA00022741"/>
    </source>
</evidence>
<dbReference type="Gene3D" id="3.30.230.10">
    <property type="match status" value="1"/>
</dbReference>
<evidence type="ECO:0000256" key="4">
    <source>
        <dbReference type="ARBA" id="ARBA00022679"/>
    </source>
</evidence>
<keyword evidence="7 10" id="KW-0067">ATP-binding</keyword>
<keyword evidence="4 10" id="KW-0808">Transferase</keyword>
<dbReference type="NCBIfam" id="TIGR00154">
    <property type="entry name" value="ispE"/>
    <property type="match status" value="1"/>
</dbReference>
<comment type="similarity">
    <text evidence="1 10">Belongs to the GHMP kinase family. IspE subfamily.</text>
</comment>
<dbReference type="PANTHER" id="PTHR43527">
    <property type="entry name" value="4-DIPHOSPHOCYTIDYL-2-C-METHYL-D-ERYTHRITOL KINASE, CHLOROPLASTIC"/>
    <property type="match status" value="1"/>
</dbReference>
<evidence type="ECO:0000256" key="1">
    <source>
        <dbReference type="ARBA" id="ARBA00009684"/>
    </source>
</evidence>
<dbReference type="GO" id="GO:0050515">
    <property type="term" value="F:4-(cytidine 5'-diphospho)-2-C-methyl-D-erythritol kinase activity"/>
    <property type="evidence" value="ECO:0007669"/>
    <property type="project" value="UniProtKB-EC"/>
</dbReference>
<dbReference type="Gene3D" id="3.30.70.890">
    <property type="entry name" value="GHMP kinase, C-terminal domain"/>
    <property type="match status" value="1"/>
</dbReference>
<sequence length="295" mass="30810">MACKSSVLTELAPAKINLALHVTGLREDGYHLLESLVVFTRFGDILSLEPAEATTLSATGHFAEGVPLDGSNLILRARNLLAEAFPHQAKGHVRFTLEKNLPVASGIGGGSSDAAAAARLLACHWQLPLSGRDLASLLQPLGADVPMCALARPLIARGVGEKLEPVRLPALPIVLVNPGIPLSTPPVFRALAHKTNPALPPLRSLSSVSDVIDWLQSTRNDLEPPAASIVPEIAGVIAMLSAEGASLARMSGSGATCFGLFPTEAGARRAAESLAARHPDWFIAATTTFASEDPV</sequence>
<comment type="caution">
    <text evidence="13">The sequence shown here is derived from an EMBL/GenBank/DDBJ whole genome shotgun (WGS) entry which is preliminary data.</text>
</comment>
<evidence type="ECO:0000256" key="8">
    <source>
        <dbReference type="ARBA" id="ARBA00023229"/>
    </source>
</evidence>
<dbReference type="RefSeq" id="WP_345097996.1">
    <property type="nucleotide sequence ID" value="NZ_BAABGS010000010.1"/>
</dbReference>
<organism evidence="13 14">
    <name type="scientific">Chelativorans composti</name>
    <dbReference type="NCBI Taxonomy" id="768533"/>
    <lineage>
        <taxon>Bacteria</taxon>
        <taxon>Pseudomonadati</taxon>
        <taxon>Pseudomonadota</taxon>
        <taxon>Alphaproteobacteria</taxon>
        <taxon>Hyphomicrobiales</taxon>
        <taxon>Phyllobacteriaceae</taxon>
        <taxon>Chelativorans</taxon>
    </lineage>
</organism>
<dbReference type="InterPro" id="IPR006204">
    <property type="entry name" value="GHMP_kinase_N_dom"/>
</dbReference>
<reference evidence="14" key="1">
    <citation type="journal article" date="2019" name="Int. J. Syst. Evol. Microbiol.">
        <title>The Global Catalogue of Microorganisms (GCM) 10K type strain sequencing project: providing services to taxonomists for standard genome sequencing and annotation.</title>
        <authorList>
            <consortium name="The Broad Institute Genomics Platform"/>
            <consortium name="The Broad Institute Genome Sequencing Center for Infectious Disease"/>
            <person name="Wu L."/>
            <person name="Ma J."/>
        </authorList>
    </citation>
    <scope>NUCLEOTIDE SEQUENCE [LARGE SCALE GENOMIC DNA]</scope>
    <source>
        <strain evidence="14">KCTC 23707</strain>
    </source>
</reference>
<dbReference type="InterPro" id="IPR020568">
    <property type="entry name" value="Ribosomal_Su5_D2-typ_SF"/>
</dbReference>
<dbReference type="SUPFAM" id="SSF54211">
    <property type="entry name" value="Ribosomal protein S5 domain 2-like"/>
    <property type="match status" value="1"/>
</dbReference>
<dbReference type="EMBL" id="JBHUIR010000019">
    <property type="protein sequence ID" value="MFD2259121.1"/>
    <property type="molecule type" value="Genomic_DNA"/>
</dbReference>
<feature type="active site" evidence="10">
    <location>
        <position position="144"/>
    </location>
</feature>
<evidence type="ECO:0000256" key="9">
    <source>
        <dbReference type="ARBA" id="ARBA00032554"/>
    </source>
</evidence>
<keyword evidence="8 10" id="KW-0414">Isoprene biosynthesis</keyword>
<dbReference type="PIRSF" id="PIRSF010376">
    <property type="entry name" value="IspE"/>
    <property type="match status" value="1"/>
</dbReference>
<dbReference type="SUPFAM" id="SSF55060">
    <property type="entry name" value="GHMP Kinase, C-terminal domain"/>
    <property type="match status" value="1"/>
</dbReference>
<name>A0ABW5DF09_9HYPH</name>